<dbReference type="PANTHER" id="PTHR37310:SF1">
    <property type="entry name" value="CYTOPLASMIC PROTEIN"/>
    <property type="match status" value="1"/>
</dbReference>
<protein>
    <recommendedName>
        <fullName evidence="3">Ferredoxin</fullName>
    </recommendedName>
</protein>
<dbReference type="Pfam" id="PF03860">
    <property type="entry name" value="Csp"/>
    <property type="match status" value="1"/>
</dbReference>
<name>F9VVR4_9ACTN</name>
<accession>F9VVR4</accession>
<gene>
    <name evidence="1" type="ORF">GOALK_056_01260</name>
</gene>
<sequence>MGGIPPHMTTVTEILEAHPVRDDIDDAVLAACIQACAECTQACTSCADACLGESGVEHLVECIRADLDCADLCSITERVLLRRTEAGIAVVRKTLEACAVACATCADECAKHADLHQHCRICADVCRQCEEACRALLLVLG</sequence>
<dbReference type="STRING" id="1027371.GOALK_056_01260"/>
<reference evidence="1 2" key="1">
    <citation type="submission" date="2011-05" db="EMBL/GenBank/DDBJ databases">
        <title>Whole genome shotgun sequence of Gordonia alkanivorans NBRC 16433.</title>
        <authorList>
            <person name="Hosoyama A."/>
            <person name="Nakamura S."/>
            <person name="Takarada H."/>
            <person name="Tsuchikane K."/>
            <person name="Yamazaki S."/>
            <person name="Fujita N."/>
        </authorList>
    </citation>
    <scope>NUCLEOTIDE SEQUENCE [LARGE SCALE GENOMIC DNA]</scope>
    <source>
        <strain evidence="1 2">NBRC 16433</strain>
    </source>
</reference>
<dbReference type="Proteomes" id="UP000003558">
    <property type="component" value="Unassembled WGS sequence"/>
</dbReference>
<proteinExistence type="predicted"/>
<dbReference type="eggNOG" id="ENOG5032SB1">
    <property type="taxonomic scope" value="Bacteria"/>
</dbReference>
<dbReference type="AlphaFoldDB" id="F9VVR4"/>
<dbReference type="CDD" id="cd08026">
    <property type="entry name" value="DUF326"/>
    <property type="match status" value="1"/>
</dbReference>
<dbReference type="PANTHER" id="PTHR37310">
    <property type="entry name" value="CYTOPLASMIC PROTEIN-RELATED"/>
    <property type="match status" value="1"/>
</dbReference>
<evidence type="ECO:0000313" key="1">
    <source>
        <dbReference type="EMBL" id="GAA12693.1"/>
    </source>
</evidence>
<dbReference type="Gene3D" id="1.20.1270.360">
    <property type="match status" value="1"/>
</dbReference>
<comment type="caution">
    <text evidence="1">The sequence shown here is derived from an EMBL/GenBank/DDBJ whole genome shotgun (WGS) entry which is preliminary data.</text>
</comment>
<evidence type="ECO:0000313" key="2">
    <source>
        <dbReference type="Proteomes" id="UP000003558"/>
    </source>
</evidence>
<evidence type="ECO:0008006" key="3">
    <source>
        <dbReference type="Google" id="ProtNLM"/>
    </source>
</evidence>
<dbReference type="InterPro" id="IPR005560">
    <property type="entry name" value="Csp_YhjQ"/>
</dbReference>
<dbReference type="EMBL" id="BACI01000056">
    <property type="protein sequence ID" value="GAA12693.1"/>
    <property type="molecule type" value="Genomic_DNA"/>
</dbReference>
<organism evidence="1 2">
    <name type="scientific">Gordonia alkanivorans NBRC 16433</name>
    <dbReference type="NCBI Taxonomy" id="1027371"/>
    <lineage>
        <taxon>Bacteria</taxon>
        <taxon>Bacillati</taxon>
        <taxon>Actinomycetota</taxon>
        <taxon>Actinomycetes</taxon>
        <taxon>Mycobacteriales</taxon>
        <taxon>Gordoniaceae</taxon>
        <taxon>Gordonia</taxon>
    </lineage>
</organism>
<dbReference type="InterPro" id="IPR044543">
    <property type="entry name" value="YHJQ-like"/>
</dbReference>